<comment type="subcellular location">
    <subcellularLocation>
        <location evidence="2">Golgi apparatus membrane</location>
        <topology evidence="2">Single-pass type II membrane protein</topology>
    </subcellularLocation>
    <subcellularLocation>
        <location evidence="16">Membrane</location>
        <topology evidence="16">Single-pass type II membrane protein</topology>
    </subcellularLocation>
</comment>
<evidence type="ECO:0000256" key="13">
    <source>
        <dbReference type="ARBA" id="ARBA00023180"/>
    </source>
</evidence>
<dbReference type="InterPro" id="IPR003859">
    <property type="entry name" value="Galactosyl_T"/>
</dbReference>
<keyword evidence="14 16" id="KW-0464">Manganese</keyword>
<keyword evidence="10 16" id="KW-1133">Transmembrane helix</keyword>
<dbReference type="InterPro" id="IPR029044">
    <property type="entry name" value="Nucleotide-diphossugar_trans"/>
</dbReference>
<evidence type="ECO:0000313" key="19">
    <source>
        <dbReference type="EMBL" id="KDR14189.1"/>
    </source>
</evidence>
<dbReference type="InParanoid" id="A0A067QVV9"/>
<comment type="function">
    <text evidence="16">Catalyzes the transfer of galactose onto proteins or lipids.</text>
</comment>
<evidence type="ECO:0000256" key="8">
    <source>
        <dbReference type="ARBA" id="ARBA00022723"/>
    </source>
</evidence>
<dbReference type="EMBL" id="KK852895">
    <property type="protein sequence ID" value="KDR14189.1"/>
    <property type="molecule type" value="Genomic_DNA"/>
</dbReference>
<dbReference type="PRINTS" id="PR02050">
    <property type="entry name" value="B14GALTRFASE"/>
</dbReference>
<dbReference type="InterPro" id="IPR027791">
    <property type="entry name" value="Galactosyl_T_C"/>
</dbReference>
<evidence type="ECO:0000256" key="2">
    <source>
        <dbReference type="ARBA" id="ARBA00004323"/>
    </source>
</evidence>
<dbReference type="Pfam" id="PF13733">
    <property type="entry name" value="Glyco_transf_7N"/>
    <property type="match status" value="1"/>
</dbReference>
<dbReference type="GO" id="GO:0046525">
    <property type="term" value="F:xylosylprotein 4-beta-galactosyltransferase activity"/>
    <property type="evidence" value="ECO:0007669"/>
    <property type="project" value="UniProtKB-EC"/>
</dbReference>
<comment type="pathway">
    <text evidence="3 16">Protein modification; protein glycosylation.</text>
</comment>
<accession>A0A067QVV9</accession>
<reference evidence="19 20" key="1">
    <citation type="journal article" date="2014" name="Nat. Commun.">
        <title>Molecular traces of alternative social organization in a termite genome.</title>
        <authorList>
            <person name="Terrapon N."/>
            <person name="Li C."/>
            <person name="Robertson H.M."/>
            <person name="Ji L."/>
            <person name="Meng X."/>
            <person name="Booth W."/>
            <person name="Chen Z."/>
            <person name="Childers C.P."/>
            <person name="Glastad K.M."/>
            <person name="Gokhale K."/>
            <person name="Gowin J."/>
            <person name="Gronenberg W."/>
            <person name="Hermansen R.A."/>
            <person name="Hu H."/>
            <person name="Hunt B.G."/>
            <person name="Huylmans A.K."/>
            <person name="Khalil S.M."/>
            <person name="Mitchell R.D."/>
            <person name="Munoz-Torres M.C."/>
            <person name="Mustard J.A."/>
            <person name="Pan H."/>
            <person name="Reese J.T."/>
            <person name="Scharf M.E."/>
            <person name="Sun F."/>
            <person name="Vogel H."/>
            <person name="Xiao J."/>
            <person name="Yang W."/>
            <person name="Yang Z."/>
            <person name="Yang Z."/>
            <person name="Zhou J."/>
            <person name="Zhu J."/>
            <person name="Brent C.S."/>
            <person name="Elsik C.G."/>
            <person name="Goodisman M.A."/>
            <person name="Liberles D.A."/>
            <person name="Roe R.M."/>
            <person name="Vargo E.L."/>
            <person name="Vilcinskas A."/>
            <person name="Wang J."/>
            <person name="Bornberg-Bauer E."/>
            <person name="Korb J."/>
            <person name="Zhang G."/>
            <person name="Liebig J."/>
        </authorList>
    </citation>
    <scope>NUCLEOTIDE SEQUENCE [LARGE SCALE GENOMIC DNA]</scope>
    <source>
        <tissue evidence="19">Whole organism</tissue>
    </source>
</reference>
<evidence type="ECO:0000256" key="5">
    <source>
        <dbReference type="ARBA" id="ARBA00022676"/>
    </source>
</evidence>
<dbReference type="GO" id="GO:0000139">
    <property type="term" value="C:Golgi membrane"/>
    <property type="evidence" value="ECO:0007669"/>
    <property type="project" value="UniProtKB-SubCell"/>
</dbReference>
<dbReference type="Pfam" id="PF02709">
    <property type="entry name" value="Glyco_transf_7C"/>
    <property type="match status" value="1"/>
</dbReference>
<dbReference type="CDD" id="cd00899">
    <property type="entry name" value="b4GalT"/>
    <property type="match status" value="1"/>
</dbReference>
<keyword evidence="8 16" id="KW-0479">Metal-binding</keyword>
<evidence type="ECO:0000256" key="14">
    <source>
        <dbReference type="ARBA" id="ARBA00023211"/>
    </source>
</evidence>
<dbReference type="GO" id="GO:0005975">
    <property type="term" value="P:carbohydrate metabolic process"/>
    <property type="evidence" value="ECO:0007669"/>
    <property type="project" value="InterPro"/>
</dbReference>
<keyword evidence="12 16" id="KW-0472">Membrane</keyword>
<evidence type="ECO:0000256" key="3">
    <source>
        <dbReference type="ARBA" id="ARBA00004922"/>
    </source>
</evidence>
<dbReference type="InterPro" id="IPR027995">
    <property type="entry name" value="Galactosyl_T_N"/>
</dbReference>
<dbReference type="STRING" id="136037.A0A067QVV9"/>
<gene>
    <name evidence="19" type="ORF">L798_11597</name>
</gene>
<dbReference type="GO" id="GO:0030166">
    <property type="term" value="P:proteoglycan biosynthetic process"/>
    <property type="evidence" value="ECO:0007669"/>
    <property type="project" value="TreeGrafter"/>
</dbReference>
<evidence type="ECO:0000256" key="11">
    <source>
        <dbReference type="ARBA" id="ARBA00023034"/>
    </source>
</evidence>
<dbReference type="AlphaFoldDB" id="A0A067QVV9"/>
<keyword evidence="13 16" id="KW-0325">Glycoprotein</keyword>
<dbReference type="EC" id="2.4.1.-" evidence="16"/>
<dbReference type="FunCoup" id="A0A067QVV9">
    <property type="interactions" value="1232"/>
</dbReference>
<dbReference type="UniPathway" id="UPA00378"/>
<sequence length="336" mass="38800">MLNLCSKQNCCLNKLLRKIWKVKFFVVCIIFTFIVGCLLALSPISIDDCQCPDRGSGKTIEHHLKGDIYDANLGLPSAHKLAVLVPYRERFEELLAFAPYLHNFLNEQEVSHHIYILNQVDHYRFNRASLINVGFRIVRDDYDYIAMHDVDLLPLNSQLRYNFPETGPFHIASPDLHPRYHYPTFVGGILLIRREHFELVNGMSNKYWGWGLEDDEFYVRLKEAGLNVSRPINVTTGTENTFKHTHDRIYRKRDMTKCFNQRDVTRRRDRQTGLADVAYKLTGIHKLTIDGAPITIVNIMLSCDKRLTPWCDCSDTGGKKHNNGTNALKSDSNNLK</sequence>
<evidence type="ECO:0000256" key="4">
    <source>
        <dbReference type="ARBA" id="ARBA00005735"/>
    </source>
</evidence>
<evidence type="ECO:0000313" key="20">
    <source>
        <dbReference type="Proteomes" id="UP000027135"/>
    </source>
</evidence>
<name>A0A067QVV9_ZOONE</name>
<keyword evidence="5 16" id="KW-0328">Glycosyltransferase</keyword>
<comment type="catalytic activity">
    <reaction evidence="15">
        <text>3-O-(beta-D-xylosyl)-L-seryl-[protein] + UDP-alpha-D-galactose = 3-O-(beta-D-galactosyl-(1-&gt;4)-beta-D-xylosyl)-L-seryl-[protein] + UDP + H(+)</text>
        <dbReference type="Rhea" id="RHEA:15297"/>
        <dbReference type="Rhea" id="RHEA-COMP:12567"/>
        <dbReference type="Rhea" id="RHEA-COMP:12570"/>
        <dbReference type="ChEBI" id="CHEBI:15378"/>
        <dbReference type="ChEBI" id="CHEBI:58223"/>
        <dbReference type="ChEBI" id="CHEBI:66914"/>
        <dbReference type="ChEBI" id="CHEBI:132085"/>
        <dbReference type="ChEBI" id="CHEBI:132088"/>
        <dbReference type="EC" id="2.4.1.133"/>
    </reaction>
</comment>
<dbReference type="OMA" id="NWLFVCG"/>
<dbReference type="eggNOG" id="KOG3917">
    <property type="taxonomic scope" value="Eukaryota"/>
</dbReference>
<organism evidence="19 20">
    <name type="scientific">Zootermopsis nevadensis</name>
    <name type="common">Dampwood termite</name>
    <dbReference type="NCBI Taxonomy" id="136037"/>
    <lineage>
        <taxon>Eukaryota</taxon>
        <taxon>Metazoa</taxon>
        <taxon>Ecdysozoa</taxon>
        <taxon>Arthropoda</taxon>
        <taxon>Hexapoda</taxon>
        <taxon>Insecta</taxon>
        <taxon>Pterygota</taxon>
        <taxon>Neoptera</taxon>
        <taxon>Polyneoptera</taxon>
        <taxon>Dictyoptera</taxon>
        <taxon>Blattodea</taxon>
        <taxon>Blattoidea</taxon>
        <taxon>Termitoidae</taxon>
        <taxon>Termopsidae</taxon>
        <taxon>Zootermopsis</taxon>
    </lineage>
</organism>
<evidence type="ECO:0000256" key="6">
    <source>
        <dbReference type="ARBA" id="ARBA00022679"/>
    </source>
</evidence>
<proteinExistence type="inferred from homology"/>
<feature type="transmembrane region" description="Helical" evidence="16">
    <location>
        <begin position="24"/>
        <end position="46"/>
    </location>
</feature>
<dbReference type="FunFam" id="3.90.550.10:FF:000062">
    <property type="entry name" value="beta-1,4-galactosyltransferase 7 isoform X1"/>
    <property type="match status" value="1"/>
</dbReference>
<feature type="domain" description="Galactosyltransferase C-terminal" evidence="17">
    <location>
        <begin position="168"/>
        <end position="244"/>
    </location>
</feature>
<evidence type="ECO:0000256" key="12">
    <source>
        <dbReference type="ARBA" id="ARBA00023136"/>
    </source>
</evidence>
<dbReference type="SUPFAM" id="SSF53448">
    <property type="entry name" value="Nucleotide-diphospho-sugar transferases"/>
    <property type="match status" value="1"/>
</dbReference>
<evidence type="ECO:0000256" key="9">
    <source>
        <dbReference type="ARBA" id="ARBA00022968"/>
    </source>
</evidence>
<evidence type="ECO:0000259" key="18">
    <source>
        <dbReference type="Pfam" id="PF13733"/>
    </source>
</evidence>
<evidence type="ECO:0000256" key="16">
    <source>
        <dbReference type="RuleBase" id="RU368121"/>
    </source>
</evidence>
<evidence type="ECO:0000256" key="1">
    <source>
        <dbReference type="ARBA" id="ARBA00001936"/>
    </source>
</evidence>
<dbReference type="PANTHER" id="PTHR19300:SF30">
    <property type="entry name" value="BETA-1,4-GALACTOSYLTRANSFERASE 7"/>
    <property type="match status" value="1"/>
</dbReference>
<evidence type="ECO:0000256" key="15">
    <source>
        <dbReference type="ARBA" id="ARBA00051458"/>
    </source>
</evidence>
<dbReference type="OrthoDB" id="6020664at2759"/>
<feature type="domain" description="Galactosyltransferase N-terminal" evidence="18">
    <location>
        <begin position="77"/>
        <end position="161"/>
    </location>
</feature>
<dbReference type="Proteomes" id="UP000027135">
    <property type="component" value="Unassembled WGS sequence"/>
</dbReference>
<comment type="similarity">
    <text evidence="4 16">Belongs to the glycosyltransferase 7 family.</text>
</comment>
<dbReference type="Gene3D" id="3.90.550.10">
    <property type="entry name" value="Spore Coat Polysaccharide Biosynthesis Protein SpsA, Chain A"/>
    <property type="match status" value="1"/>
</dbReference>
<dbReference type="GO" id="GO:0046872">
    <property type="term" value="F:metal ion binding"/>
    <property type="evidence" value="ECO:0007669"/>
    <property type="project" value="UniProtKB-UniRule"/>
</dbReference>
<keyword evidence="11" id="KW-0333">Golgi apparatus</keyword>
<evidence type="ECO:0000256" key="10">
    <source>
        <dbReference type="ARBA" id="ARBA00022989"/>
    </source>
</evidence>
<keyword evidence="9 16" id="KW-0735">Signal-anchor</keyword>
<comment type="cofactor">
    <cofactor evidence="1 16">
        <name>Mn(2+)</name>
        <dbReference type="ChEBI" id="CHEBI:29035"/>
    </cofactor>
</comment>
<protein>
    <recommendedName>
        <fullName evidence="16">Beta-1,4-N-acetylgalactosaminyltransferase</fullName>
        <ecNumber evidence="16">2.4.1.-</ecNumber>
    </recommendedName>
    <alternativeName>
        <fullName evidence="16">Beta-4-GalNAcT</fullName>
    </alternativeName>
</protein>
<evidence type="ECO:0000256" key="7">
    <source>
        <dbReference type="ARBA" id="ARBA00022692"/>
    </source>
</evidence>
<keyword evidence="20" id="KW-1185">Reference proteome</keyword>
<evidence type="ECO:0000259" key="17">
    <source>
        <dbReference type="Pfam" id="PF02709"/>
    </source>
</evidence>
<keyword evidence="6 16" id="KW-0808">Transferase</keyword>
<dbReference type="PANTHER" id="PTHR19300">
    <property type="entry name" value="BETA-1,4-GALACTOSYLTRANSFERASE"/>
    <property type="match status" value="1"/>
</dbReference>
<keyword evidence="7 16" id="KW-0812">Transmembrane</keyword>